<dbReference type="PANTHER" id="PTHR43245">
    <property type="entry name" value="BIFUNCTIONAL POLYMYXIN RESISTANCE PROTEIN ARNA"/>
    <property type="match status" value="1"/>
</dbReference>
<protein>
    <submittedName>
        <fullName evidence="2">UDP-galactose-4-epimerase</fullName>
    </submittedName>
</protein>
<dbReference type="InterPro" id="IPR001509">
    <property type="entry name" value="Epimerase_deHydtase"/>
</dbReference>
<dbReference type="InterPro" id="IPR036291">
    <property type="entry name" value="NAD(P)-bd_dom_sf"/>
</dbReference>
<keyword evidence="3" id="KW-1185">Reference proteome</keyword>
<dbReference type="Gene3D" id="3.40.50.720">
    <property type="entry name" value="NAD(P)-binding Rossmann-like Domain"/>
    <property type="match status" value="1"/>
</dbReference>
<sequence length="376" mass="42519">MTQSQHQPVVLVTGNSGLIGSRICQRLLDRYMLVGLDLNPPEQRQTVQEWIQCDLTKDSSVSSTLQEVLERFGSKIASVIHLAAYYDFSGESSPLYDDLTVEGTRRLLRGLNRFKHVGQFVFSSSLLVMKPCDLGRQLNEDAPTQAEWAYPQSKLDAEQVIQEEHGEIPTVILRLAGAYDELGHSPPITQNIRRIAEKELESYLFPGDADRGQAFIHLDDIASCVDLVVERRKQLDDYLLLLIAEDECLSYEKLQDRIGELIYGEEDWPTIRIPKIVAKAGAWAKEQLASREEEEPFIKPWMVDLADAHYPVDNSRARSILGWTPTRSLSTTLPAMIAGLKQNPRKWYETNHLPLPSQDVLDEISSVSLSKQTENC</sequence>
<accession>A0A5B9QDC9</accession>
<organism evidence="2 3">
    <name type="scientific">Bythopirellula goksoeyrii</name>
    <dbReference type="NCBI Taxonomy" id="1400387"/>
    <lineage>
        <taxon>Bacteria</taxon>
        <taxon>Pseudomonadati</taxon>
        <taxon>Planctomycetota</taxon>
        <taxon>Planctomycetia</taxon>
        <taxon>Pirellulales</taxon>
        <taxon>Lacipirellulaceae</taxon>
        <taxon>Bythopirellula</taxon>
    </lineage>
</organism>
<feature type="domain" description="NAD-dependent epimerase/dehydratase" evidence="1">
    <location>
        <begin position="10"/>
        <end position="234"/>
    </location>
</feature>
<dbReference type="KEGG" id="bgok:Pr1d_42430"/>
<gene>
    <name evidence="2" type="ORF">Pr1d_42430</name>
</gene>
<dbReference type="InterPro" id="IPR050177">
    <property type="entry name" value="Lipid_A_modif_metabolic_enz"/>
</dbReference>
<dbReference type="Pfam" id="PF01370">
    <property type="entry name" value="Epimerase"/>
    <property type="match status" value="1"/>
</dbReference>
<dbReference type="OrthoDB" id="9814124at2"/>
<dbReference type="Proteomes" id="UP000323917">
    <property type="component" value="Chromosome"/>
</dbReference>
<evidence type="ECO:0000313" key="3">
    <source>
        <dbReference type="Proteomes" id="UP000323917"/>
    </source>
</evidence>
<evidence type="ECO:0000259" key="1">
    <source>
        <dbReference type="Pfam" id="PF01370"/>
    </source>
</evidence>
<proteinExistence type="predicted"/>
<dbReference type="SUPFAM" id="SSF51735">
    <property type="entry name" value="NAD(P)-binding Rossmann-fold domains"/>
    <property type="match status" value="1"/>
</dbReference>
<dbReference type="AlphaFoldDB" id="A0A5B9QDC9"/>
<dbReference type="RefSeq" id="WP_148075201.1">
    <property type="nucleotide sequence ID" value="NZ_CP042913.1"/>
</dbReference>
<name>A0A5B9QDC9_9BACT</name>
<dbReference type="EMBL" id="CP042913">
    <property type="protein sequence ID" value="QEG36904.1"/>
    <property type="molecule type" value="Genomic_DNA"/>
</dbReference>
<evidence type="ECO:0000313" key="2">
    <source>
        <dbReference type="EMBL" id="QEG36904.1"/>
    </source>
</evidence>
<reference evidence="2 3" key="1">
    <citation type="submission" date="2019-08" db="EMBL/GenBank/DDBJ databases">
        <title>Deep-cultivation of Planctomycetes and their phenomic and genomic characterization uncovers novel biology.</title>
        <authorList>
            <person name="Wiegand S."/>
            <person name="Jogler M."/>
            <person name="Boedeker C."/>
            <person name="Pinto D."/>
            <person name="Vollmers J."/>
            <person name="Rivas-Marin E."/>
            <person name="Kohn T."/>
            <person name="Peeters S.H."/>
            <person name="Heuer A."/>
            <person name="Rast P."/>
            <person name="Oberbeckmann S."/>
            <person name="Bunk B."/>
            <person name="Jeske O."/>
            <person name="Meyerdierks A."/>
            <person name="Storesund J.E."/>
            <person name="Kallscheuer N."/>
            <person name="Luecker S."/>
            <person name="Lage O.M."/>
            <person name="Pohl T."/>
            <person name="Merkel B.J."/>
            <person name="Hornburger P."/>
            <person name="Mueller R.-W."/>
            <person name="Bruemmer F."/>
            <person name="Labrenz M."/>
            <person name="Spormann A.M."/>
            <person name="Op den Camp H."/>
            <person name="Overmann J."/>
            <person name="Amann R."/>
            <person name="Jetten M.S.M."/>
            <person name="Mascher T."/>
            <person name="Medema M.H."/>
            <person name="Devos D.P."/>
            <person name="Kaster A.-K."/>
            <person name="Ovreas L."/>
            <person name="Rohde M."/>
            <person name="Galperin M.Y."/>
            <person name="Jogler C."/>
        </authorList>
    </citation>
    <scope>NUCLEOTIDE SEQUENCE [LARGE SCALE GENOMIC DNA]</scope>
    <source>
        <strain evidence="2 3">Pr1d</strain>
    </source>
</reference>